<dbReference type="InterPro" id="IPR036388">
    <property type="entry name" value="WH-like_DNA-bd_sf"/>
</dbReference>
<dbReference type="VEuPathDB" id="AmoebaDB:EHI8A_002100"/>
<dbReference type="AlphaFoldDB" id="A0A5K1U0J2"/>
<dbReference type="Pfam" id="PF05383">
    <property type="entry name" value="La"/>
    <property type="match status" value="1"/>
</dbReference>
<keyword evidence="2 4" id="KW-0694">RNA-binding</keyword>
<dbReference type="InterPro" id="IPR045180">
    <property type="entry name" value="La_dom_prot"/>
</dbReference>
<dbReference type="SUPFAM" id="SSF46785">
    <property type="entry name" value="Winged helix' DNA-binding domain"/>
    <property type="match status" value="1"/>
</dbReference>
<dbReference type="SMART" id="SM00715">
    <property type="entry name" value="LA"/>
    <property type="match status" value="1"/>
</dbReference>
<dbReference type="Gene3D" id="1.10.10.10">
    <property type="entry name" value="Winged helix-like DNA-binding domain superfamily/Winged helix DNA-binding domain"/>
    <property type="match status" value="1"/>
</dbReference>
<protein>
    <submittedName>
        <fullName evidence="6">La ribonucleoprotein putative</fullName>
    </submittedName>
</protein>
<dbReference type="PRINTS" id="PR00302">
    <property type="entry name" value="LUPUSLA"/>
</dbReference>
<dbReference type="GO" id="GO:0006396">
    <property type="term" value="P:RNA processing"/>
    <property type="evidence" value="ECO:0007669"/>
    <property type="project" value="InterPro"/>
</dbReference>
<dbReference type="VEuPathDB" id="AmoebaDB:EHI5A_014070"/>
<dbReference type="EMBL" id="BDEQ01000001">
    <property type="protein sequence ID" value="GAT93451.1"/>
    <property type="molecule type" value="Genomic_DNA"/>
</dbReference>
<accession>A0A5K1U0J2</accession>
<dbReference type="VEuPathDB" id="AmoebaDB:EHI7A_003900"/>
<name>A0A5K1U0J2_ENTHI</name>
<comment type="subcellular location">
    <subcellularLocation>
        <location evidence="1">Nucleus</location>
    </subcellularLocation>
</comment>
<dbReference type="InterPro" id="IPR012677">
    <property type="entry name" value="Nucleotide-bd_a/b_plait_sf"/>
</dbReference>
<evidence type="ECO:0000259" key="5">
    <source>
        <dbReference type="PROSITE" id="PS50961"/>
    </source>
</evidence>
<feature type="domain" description="HTH La-type RNA-binding" evidence="5">
    <location>
        <begin position="1"/>
        <end position="84"/>
    </location>
</feature>
<evidence type="ECO:0000256" key="4">
    <source>
        <dbReference type="PROSITE-ProRule" id="PRU00332"/>
    </source>
</evidence>
<gene>
    <name evidence="6" type="ORF">CL6EHI_131040</name>
</gene>
<evidence type="ECO:0000313" key="7">
    <source>
        <dbReference type="Proteomes" id="UP000078387"/>
    </source>
</evidence>
<dbReference type="CDD" id="cd07323">
    <property type="entry name" value="LAM"/>
    <property type="match status" value="1"/>
</dbReference>
<dbReference type="InterPro" id="IPR035979">
    <property type="entry name" value="RBD_domain_sf"/>
</dbReference>
<dbReference type="InterPro" id="IPR000504">
    <property type="entry name" value="RRM_dom"/>
</dbReference>
<keyword evidence="6" id="KW-0687">Ribonucleoprotein</keyword>
<keyword evidence="3" id="KW-0539">Nucleus</keyword>
<dbReference type="OMA" id="WECGATW"/>
<evidence type="ECO:0000313" key="6">
    <source>
        <dbReference type="EMBL" id="GAT93451.1"/>
    </source>
</evidence>
<comment type="caution">
    <text evidence="6">The sequence shown here is derived from an EMBL/GenBank/DDBJ whole genome shotgun (WGS) entry which is preliminary data.</text>
</comment>
<dbReference type="PANTHER" id="PTHR22792">
    <property type="entry name" value="LUPUS LA PROTEIN-RELATED"/>
    <property type="match status" value="1"/>
</dbReference>
<organism evidence="6 7">
    <name type="scientific">Entamoeba histolytica</name>
    <dbReference type="NCBI Taxonomy" id="5759"/>
    <lineage>
        <taxon>Eukaryota</taxon>
        <taxon>Amoebozoa</taxon>
        <taxon>Evosea</taxon>
        <taxon>Archamoebae</taxon>
        <taxon>Mastigamoebida</taxon>
        <taxon>Entamoebidae</taxon>
        <taxon>Entamoeba</taxon>
    </lineage>
</organism>
<evidence type="ECO:0000256" key="2">
    <source>
        <dbReference type="ARBA" id="ARBA00022884"/>
    </source>
</evidence>
<dbReference type="PROSITE" id="PS50961">
    <property type="entry name" value="HTH_LA"/>
    <property type="match status" value="1"/>
</dbReference>
<sequence>MSRSLIQQIEFYFSDINLSTDLYLQSKMNADGMVPLSVIEGFKMIKQFHKTTPEICEELKQSNTLRLSEDHQLIGRKNLQPIAQLEKRGLKIKWIPCSLNEEEIKECLSEFGEVDQIKIKYIPTTLTFKGTIEVLFKNEATVNKLKEMEKVMIKEKEVIVTKWKTHTLWIRLFRGKEKITTVKGIEDEKDGSFVFEIPKGKIQKIQKLKDLSIQYISPDEYLSVLHQRKRNLEIKLQ</sequence>
<proteinExistence type="predicted"/>
<dbReference type="SUPFAM" id="SSF54928">
    <property type="entry name" value="RNA-binding domain, RBD"/>
    <property type="match status" value="1"/>
</dbReference>
<evidence type="ECO:0000256" key="1">
    <source>
        <dbReference type="ARBA" id="ARBA00004123"/>
    </source>
</evidence>
<dbReference type="InterPro" id="IPR036390">
    <property type="entry name" value="WH_DNA-bd_sf"/>
</dbReference>
<dbReference type="InterPro" id="IPR002344">
    <property type="entry name" value="Lupus_La"/>
</dbReference>
<dbReference type="GO" id="GO:1990904">
    <property type="term" value="C:ribonucleoprotein complex"/>
    <property type="evidence" value="ECO:0007669"/>
    <property type="project" value="UniProtKB-KW"/>
</dbReference>
<dbReference type="GO" id="GO:0003723">
    <property type="term" value="F:RNA binding"/>
    <property type="evidence" value="ECO:0007669"/>
    <property type="project" value="UniProtKB-UniRule"/>
</dbReference>
<dbReference type="Pfam" id="PF00076">
    <property type="entry name" value="RRM_1"/>
    <property type="match status" value="1"/>
</dbReference>
<dbReference type="VEuPathDB" id="AmoebaDB:EHI_131040"/>
<dbReference type="Gene3D" id="3.30.70.330">
    <property type="match status" value="1"/>
</dbReference>
<evidence type="ECO:0000256" key="3">
    <source>
        <dbReference type="ARBA" id="ARBA00023242"/>
    </source>
</evidence>
<dbReference type="GO" id="GO:0005634">
    <property type="term" value="C:nucleus"/>
    <property type="evidence" value="ECO:0007669"/>
    <property type="project" value="UniProtKB-SubCell"/>
</dbReference>
<dbReference type="InterPro" id="IPR006630">
    <property type="entry name" value="La_HTH"/>
</dbReference>
<dbReference type="VEuPathDB" id="AmoebaDB:KM1_014730"/>
<dbReference type="Proteomes" id="UP000078387">
    <property type="component" value="Unassembled WGS sequence"/>
</dbReference>
<reference evidence="6 7" key="1">
    <citation type="submission" date="2016-05" db="EMBL/GenBank/DDBJ databases">
        <title>First whole genome sequencing of Entamoeba histolytica HM1:IMSS-clone-6.</title>
        <authorList>
            <person name="Mukherjee Avik.K."/>
            <person name="Izumyama S."/>
            <person name="Nakada-Tsukui K."/>
            <person name="Nozaki T."/>
        </authorList>
    </citation>
    <scope>NUCLEOTIDE SEQUENCE [LARGE SCALE GENOMIC DNA]</scope>
    <source>
        <strain evidence="6 7">HM1:IMSS clone 6</strain>
    </source>
</reference>